<feature type="region of interest" description="Disordered" evidence="1">
    <location>
        <begin position="1137"/>
        <end position="1167"/>
    </location>
</feature>
<feature type="compositionally biased region" description="Basic and acidic residues" evidence="1">
    <location>
        <begin position="1553"/>
        <end position="1586"/>
    </location>
</feature>
<reference evidence="3" key="1">
    <citation type="thesis" date="2021" institute="BYU ScholarsArchive" country="Provo, UT, USA">
        <title>Applications of and Algorithms for Genome Assembly and Genomic Analyses with an Emphasis on Marine Teleosts.</title>
        <authorList>
            <person name="Pickett B.D."/>
        </authorList>
    </citation>
    <scope>NUCLEOTIDE SEQUENCE</scope>
    <source>
        <strain evidence="3">HI-2016</strain>
    </source>
</reference>
<dbReference type="EMBL" id="JAFBMS010000278">
    <property type="protein sequence ID" value="KAG9331888.1"/>
    <property type="molecule type" value="Genomic_DNA"/>
</dbReference>
<feature type="compositionally biased region" description="Basic and acidic residues" evidence="1">
    <location>
        <begin position="581"/>
        <end position="590"/>
    </location>
</feature>
<evidence type="ECO:0000313" key="3">
    <source>
        <dbReference type="EMBL" id="KAG9331888.1"/>
    </source>
</evidence>
<sequence length="1922" mass="211223">MRGTDPSPSTLGGHQPLTLHAGGAPTPHPPHWGGTGPSPSMLGGHWALTLHAGGAPGPHPPRWRGTDPLPSTLGGHRALTLHAPCWGGTGPSPSTLGGHRPLTLLTGGAPGPHPPRWGGTDPSPSSLGGHRALTLHAGGAPTPHPPHWGGTGPSPSMLGGHRPLTLHAPCWGGTGPSPSTLGGHRPLTLLTGGAPGPHPPCWGGTGPSPSMLGGHRALTLHTGGAPTPHPPRWGGTGPSPSMLGGHRALTLHAGGAPTPHPPHWGGTRPSPSTLGGHRPLTLLTGGAPGPHPPRWGGTDPSPSSLGGHRALTLHAGGAPTPHPPCSMLGGHRALTLHAGGAPTPHPPHWGGTGPSPSMLGGHRALTLHAGGAPGPHPPHWGGTDPSPSTLGGHRALALHAGGAPGPHPPCWGGTDPSPSTLGGHRALALHTGGAPTPHPPRWGGTGPSPSTLGGHWALTLHTGGALGPHPGRGASPDTAMKAPKFNFDPPSAWLHGIPFHVTDSPPSAWLHGIPFHVTDSPPSAWLHGIPFHVTDSPPSAWLHGIPFHVTDSPPSAWLHERRRQGKFQPFRRLFGKRKKKGPELRFEETQLRSSQSNGDICNGLSSEDEASSQHVRELNSRSLSHDSVFVSEARGDTEQTMSQDNVSDKVRNLQSGSSSDEEDTPTSPLQVEAQVEAQVQAEAALAQVKGAHGGAPTAAGATVRSPRPRRPLAAAGTIESINLDALPQPGPRLDNAAARHKLSVKPKNQRVSRKHRRVTQEIQDVYHPGVLQEEPETPSMPWGCEDQPEDKIPQESKKQKMQEDELGQTELHEHQHREEKRQMEEQERQREKTQIQEEERQREEMRQIEEERQREEAQLKEQERQREEKERLEEVKRQREELRIKEEERHREEERRLEKERQREEERLKAEERQREEERRLEEERQREEERVKEEERQREEKRRLEEERQREEERVKEEERQREEKRRLEEEILREEAQIKEEERKREEEQKREEEKKQREEEEYLHLVEERKRRQEQEERVRQEAERQREEEKQLHEEKERRKKEEEEEERKKLKEAELWEKQQKEKEERQKQMEEAEAGKRVKEKEERRAEDAGVRQRKAAELRWREVEDRQRTFTFKVSSGEKQILFQKVNLTPVTPSGQQGRASEIGDTTAPPTGGADSPALPASFSVPHTAILVTGAQLCGAAVNLNQIKDPACMSLLGLAEDKKAMTAHPVRSSGKTRSLKENPADQASAAVLAEWASIRSKIFRGTEGRTEDGAGGGREREARPTSEDLSQKLVSHGNLRKTLSASAKFSITPARRKFPDTNRPPSPTGNREPPSPSLGSEAQSPTPSKAGKTVRIADGTEGCMFAKDLPSFLVPSPPPGSPKPRALSDSLGASDPEVREGVEGRGPASEDKSSPFGIKLRRTNYSLRFHSEQPTEKRKKRYSAGDSFEGIPTPLTPTEPELDNTVFPGPASPLRESSTRPPLAVSGASTPAMRSESEKLSCRPPLHQKPSVSPKPPSNTPPPSPLSRGTRGEEEEGESPTQQLYEQEEVELKEKRSFFPSINIPWREKGDRRAELRREKPSLQSRHSLDSTRAQEKEAGPLWITLALQKQKGFRDQQQSREERRHMREVKLAEKQAKDRESCALTSPPEAPSGIAAPKAQSSQEGRPETMLAQFERREHLRKSNTLPTSVTVEIADSTTSPPAVKDVAKRFPSSDSQPVSTEPAWLALAKRKAKAWSDCPQIIKEREALSSPSSAPKMYRVPSVDATATRPPLPHSKSSKRKGLENTFAPAPNRHTRDPLHDLTQYTPPSCDPQNTVCTHHVTGVAEAVNAPVHRADAQNSVTAAGGREEWCSARDSLPHHLAALQVDSLQPVRVGPYKRHGPARFCPAQLFAPLRADGMRHLYNLASSPHNYKFHEPPLQTHRGGRVLEFLLG</sequence>
<accession>A0A8T2N1Z0</accession>
<feature type="compositionally biased region" description="Polar residues" evidence="1">
    <location>
        <begin position="1137"/>
        <end position="1146"/>
    </location>
</feature>
<dbReference type="OrthoDB" id="9905722at2759"/>
<feature type="compositionally biased region" description="Polar residues" evidence="1">
    <location>
        <begin position="1324"/>
        <end position="1334"/>
    </location>
</feature>
<dbReference type="Proteomes" id="UP000824540">
    <property type="component" value="Unassembled WGS sequence"/>
</dbReference>
<feature type="compositionally biased region" description="Basic and acidic residues" evidence="1">
    <location>
        <begin position="789"/>
        <end position="803"/>
    </location>
</feature>
<feature type="compositionally biased region" description="Basic and acidic residues" evidence="1">
    <location>
        <begin position="1251"/>
        <end position="1277"/>
    </location>
</feature>
<dbReference type="InterPro" id="IPR028030">
    <property type="entry name" value="DUF4592"/>
</dbReference>
<dbReference type="PANTHER" id="PTHR47574:SF3">
    <property type="entry name" value="CAPPING PROTEIN-INHIBITING REGULATOR OF ACTIN DYNAMICS"/>
    <property type="match status" value="1"/>
</dbReference>
<feature type="compositionally biased region" description="Low complexity" evidence="1">
    <location>
        <begin position="689"/>
        <end position="702"/>
    </location>
</feature>
<feature type="region of interest" description="Disordered" evidence="1">
    <location>
        <begin position="1026"/>
        <end position="1101"/>
    </location>
</feature>
<dbReference type="PANTHER" id="PTHR47574">
    <property type="entry name" value="CANCER-RELATED REGULATOR OF ACTIN DYNAMICS"/>
    <property type="match status" value="1"/>
</dbReference>
<feature type="domain" description="DUF4592" evidence="2">
    <location>
        <begin position="654"/>
        <end position="754"/>
    </location>
</feature>
<evidence type="ECO:0000259" key="2">
    <source>
        <dbReference type="Pfam" id="PF15262"/>
    </source>
</evidence>
<dbReference type="GO" id="GO:2000813">
    <property type="term" value="P:negative regulation of barbed-end actin filament capping"/>
    <property type="evidence" value="ECO:0007669"/>
    <property type="project" value="TreeGrafter"/>
</dbReference>
<dbReference type="InterPro" id="IPR052853">
    <property type="entry name" value="Actin_dynamics_regulator"/>
</dbReference>
<feature type="region of interest" description="Disordered" evidence="1">
    <location>
        <begin position="982"/>
        <end position="1004"/>
    </location>
</feature>
<feature type="region of interest" description="Disordered" evidence="1">
    <location>
        <begin position="1212"/>
        <end position="1232"/>
    </location>
</feature>
<feature type="region of interest" description="Disordered" evidence="1">
    <location>
        <begin position="568"/>
        <end position="669"/>
    </location>
</feature>
<feature type="region of interest" description="Disordered" evidence="1">
    <location>
        <begin position="260"/>
        <end position="307"/>
    </location>
</feature>
<feature type="compositionally biased region" description="Polar residues" evidence="1">
    <location>
        <begin position="1"/>
        <end position="12"/>
    </location>
</feature>
<dbReference type="GO" id="GO:0030277">
    <property type="term" value="P:maintenance of gastrointestinal epithelium"/>
    <property type="evidence" value="ECO:0007669"/>
    <property type="project" value="TreeGrafter"/>
</dbReference>
<name>A0A8T2N1Z0_9TELE</name>
<dbReference type="Pfam" id="PF15262">
    <property type="entry name" value="DUF4592"/>
    <property type="match status" value="1"/>
</dbReference>
<feature type="non-terminal residue" evidence="3">
    <location>
        <position position="1"/>
    </location>
</feature>
<feature type="region of interest" description="Disordered" evidence="1">
    <location>
        <begin position="726"/>
        <end position="967"/>
    </location>
</feature>
<feature type="region of interest" description="Disordered" evidence="1">
    <location>
        <begin position="689"/>
        <end position="709"/>
    </location>
</feature>
<evidence type="ECO:0000313" key="4">
    <source>
        <dbReference type="Proteomes" id="UP000824540"/>
    </source>
</evidence>
<proteinExistence type="predicted"/>
<feature type="region of interest" description="Disordered" evidence="1">
    <location>
        <begin position="1251"/>
        <end position="1658"/>
    </location>
</feature>
<feature type="compositionally biased region" description="Basic and acidic residues" evidence="1">
    <location>
        <begin position="810"/>
        <end position="967"/>
    </location>
</feature>
<keyword evidence="4" id="KW-1185">Reference proteome</keyword>
<protein>
    <recommendedName>
        <fullName evidence="2">DUF4592 domain-containing protein</fullName>
    </recommendedName>
</protein>
<feature type="compositionally biased region" description="Polar residues" evidence="1">
    <location>
        <begin position="591"/>
        <end position="605"/>
    </location>
</feature>
<gene>
    <name evidence="3" type="ORF">JZ751_016626</name>
</gene>
<feature type="region of interest" description="Disordered" evidence="1">
    <location>
        <begin position="1"/>
        <end position="59"/>
    </location>
</feature>
<organism evidence="3 4">
    <name type="scientific">Albula glossodonta</name>
    <name type="common">roundjaw bonefish</name>
    <dbReference type="NCBI Taxonomy" id="121402"/>
    <lineage>
        <taxon>Eukaryota</taxon>
        <taxon>Metazoa</taxon>
        <taxon>Chordata</taxon>
        <taxon>Craniata</taxon>
        <taxon>Vertebrata</taxon>
        <taxon>Euteleostomi</taxon>
        <taxon>Actinopterygii</taxon>
        <taxon>Neopterygii</taxon>
        <taxon>Teleostei</taxon>
        <taxon>Albuliformes</taxon>
        <taxon>Albulidae</taxon>
        <taxon>Albula</taxon>
    </lineage>
</organism>
<evidence type="ECO:0000256" key="1">
    <source>
        <dbReference type="SAM" id="MobiDB-lite"/>
    </source>
</evidence>
<feature type="region of interest" description="Disordered" evidence="1">
    <location>
        <begin position="1736"/>
        <end position="1787"/>
    </location>
</feature>
<comment type="caution">
    <text evidence="3">The sequence shown here is derived from an EMBL/GenBank/DDBJ whole genome shotgun (WGS) entry which is preliminary data.</text>
</comment>
<feature type="region of interest" description="Disordered" evidence="1">
    <location>
        <begin position="109"/>
        <end position="155"/>
    </location>
</feature>
<feature type="compositionally biased region" description="Pro residues" evidence="1">
    <location>
        <begin position="1500"/>
        <end position="1512"/>
    </location>
</feature>
<feature type="compositionally biased region" description="Basic and acidic residues" evidence="1">
    <location>
        <begin position="1383"/>
        <end position="1400"/>
    </location>
</feature>
<feature type="compositionally biased region" description="Basic residues" evidence="1">
    <location>
        <begin position="738"/>
        <end position="757"/>
    </location>
</feature>
<feature type="compositionally biased region" description="Basic and acidic residues" evidence="1">
    <location>
        <begin position="1600"/>
        <end position="1629"/>
    </location>
</feature>